<sequence length="92" mass="10091">MPDLGTSGALLVLGSLKIALEEQLPLPRGSEDLRLPLGHRWKLPSLPDGKHVHLWAWLQMPPASFLEAAKKWVEPPHVSVQLGAWSGTRSEG</sequence>
<organism evidence="1 2">
    <name type="scientific">Rangifer tarandus platyrhynchus</name>
    <name type="common">Svalbard reindeer</name>
    <dbReference type="NCBI Taxonomy" id="3082113"/>
    <lineage>
        <taxon>Eukaryota</taxon>
        <taxon>Metazoa</taxon>
        <taxon>Chordata</taxon>
        <taxon>Craniata</taxon>
        <taxon>Vertebrata</taxon>
        <taxon>Euteleostomi</taxon>
        <taxon>Mammalia</taxon>
        <taxon>Eutheria</taxon>
        <taxon>Laurasiatheria</taxon>
        <taxon>Artiodactyla</taxon>
        <taxon>Ruminantia</taxon>
        <taxon>Pecora</taxon>
        <taxon>Cervidae</taxon>
        <taxon>Odocoileinae</taxon>
        <taxon>Rangifer</taxon>
    </lineage>
</organism>
<dbReference type="EMBL" id="OX459945">
    <property type="protein sequence ID" value="CAI9179105.1"/>
    <property type="molecule type" value="Genomic_DNA"/>
</dbReference>
<evidence type="ECO:0000313" key="2">
    <source>
        <dbReference type="Proteomes" id="UP001176941"/>
    </source>
</evidence>
<protein>
    <submittedName>
        <fullName evidence="1">Uncharacterized protein</fullName>
    </submittedName>
</protein>
<gene>
    <name evidence="1" type="ORF">MRATA1EN1_LOCUS28067</name>
</gene>
<proteinExistence type="predicted"/>
<dbReference type="Proteomes" id="UP001176941">
    <property type="component" value="Chromosome 9"/>
</dbReference>
<keyword evidence="2" id="KW-1185">Reference proteome</keyword>
<name>A0ABN9A0B1_RANTA</name>
<accession>A0ABN9A0B1</accession>
<reference evidence="1" key="1">
    <citation type="submission" date="2023-04" db="EMBL/GenBank/DDBJ databases">
        <authorList>
            <consortium name="ELIXIR-Norway"/>
        </authorList>
    </citation>
    <scope>NUCLEOTIDE SEQUENCE [LARGE SCALE GENOMIC DNA]</scope>
</reference>
<evidence type="ECO:0000313" key="1">
    <source>
        <dbReference type="EMBL" id="CAI9179105.1"/>
    </source>
</evidence>